<dbReference type="GO" id="GO:0016020">
    <property type="term" value="C:membrane"/>
    <property type="evidence" value="ECO:0007669"/>
    <property type="project" value="InterPro"/>
</dbReference>
<comment type="caution">
    <text evidence="2">The sequence shown here is derived from an EMBL/GenBank/DDBJ whole genome shotgun (WGS) entry which is preliminary data.</text>
</comment>
<sequence>MQSIVMRWLLAAVLRAGILGVLWAGFTSASMDYAVYGLVSVLACTLMSLWLIPPKSPTQIARWPRRVWFSGALCLWFLWQSVLGGVDVAVRSLRRPVRIDPTVVRAPIDLPEGHARQLAMVLMNLMPGSMIQRTTDDGGATALVTTDQYSAARCASPQQVELHTLAPELDPARQWKQLQHRVSRAFD</sequence>
<feature type="transmembrane region" description="Helical" evidence="1">
    <location>
        <begin position="33"/>
        <end position="52"/>
    </location>
</feature>
<keyword evidence="1" id="KW-0812">Transmembrane</keyword>
<dbReference type="InterPro" id="IPR002758">
    <property type="entry name" value="Cation_antiport_E"/>
</dbReference>
<keyword evidence="1" id="KW-1133">Transmembrane helix</keyword>
<organism evidence="2 3">
    <name type="scientific">Nesterenkonia salmonea</name>
    <dbReference type="NCBI Taxonomy" id="1804987"/>
    <lineage>
        <taxon>Bacteria</taxon>
        <taxon>Bacillati</taxon>
        <taxon>Actinomycetota</taxon>
        <taxon>Actinomycetes</taxon>
        <taxon>Micrococcales</taxon>
        <taxon>Micrococcaceae</taxon>
        <taxon>Nesterenkonia</taxon>
    </lineage>
</organism>
<dbReference type="GO" id="GO:0008324">
    <property type="term" value="F:monoatomic cation transmembrane transporter activity"/>
    <property type="evidence" value="ECO:0007669"/>
    <property type="project" value="InterPro"/>
</dbReference>
<proteinExistence type="predicted"/>
<evidence type="ECO:0000313" key="2">
    <source>
        <dbReference type="EMBL" id="TLP94498.1"/>
    </source>
</evidence>
<feature type="transmembrane region" description="Helical" evidence="1">
    <location>
        <begin position="6"/>
        <end position="26"/>
    </location>
</feature>
<dbReference type="EMBL" id="VAVZ01000034">
    <property type="protein sequence ID" value="TLP94498.1"/>
    <property type="molecule type" value="Genomic_DNA"/>
</dbReference>
<keyword evidence="1" id="KW-0472">Membrane</keyword>
<dbReference type="RefSeq" id="WP_138253763.1">
    <property type="nucleotide sequence ID" value="NZ_VAVZ01000034.1"/>
</dbReference>
<protein>
    <submittedName>
        <fullName evidence="2">Uncharacterized protein</fullName>
    </submittedName>
</protein>
<reference evidence="2 3" key="1">
    <citation type="submission" date="2019-05" db="EMBL/GenBank/DDBJ databases">
        <title>Nesterenkonia sp. GY074 isolated from the Southern Atlantic Ocean.</title>
        <authorList>
            <person name="Zhang G."/>
        </authorList>
    </citation>
    <scope>NUCLEOTIDE SEQUENCE [LARGE SCALE GENOMIC DNA]</scope>
    <source>
        <strain evidence="2 3">GY074</strain>
    </source>
</reference>
<dbReference type="OrthoDB" id="4773693at2"/>
<feature type="transmembrane region" description="Helical" evidence="1">
    <location>
        <begin position="67"/>
        <end position="90"/>
    </location>
</feature>
<gene>
    <name evidence="2" type="ORF">FEF26_11925</name>
</gene>
<keyword evidence="3" id="KW-1185">Reference proteome</keyword>
<dbReference type="Proteomes" id="UP000310458">
    <property type="component" value="Unassembled WGS sequence"/>
</dbReference>
<accession>A0A5R9B8Q0</accession>
<evidence type="ECO:0000313" key="3">
    <source>
        <dbReference type="Proteomes" id="UP000310458"/>
    </source>
</evidence>
<dbReference type="Pfam" id="PF01899">
    <property type="entry name" value="MNHE"/>
    <property type="match status" value="1"/>
</dbReference>
<name>A0A5R9B8Q0_9MICC</name>
<evidence type="ECO:0000256" key="1">
    <source>
        <dbReference type="SAM" id="Phobius"/>
    </source>
</evidence>
<dbReference type="AlphaFoldDB" id="A0A5R9B8Q0"/>